<keyword evidence="3" id="KW-0238">DNA-binding</keyword>
<proteinExistence type="predicted"/>
<dbReference type="Gene3D" id="1.10.10.60">
    <property type="entry name" value="Homeodomain-like"/>
    <property type="match status" value="2"/>
</dbReference>
<dbReference type="InterPro" id="IPR020449">
    <property type="entry name" value="Tscrpt_reg_AraC-type_HTH"/>
</dbReference>
<dbReference type="InterPro" id="IPR037923">
    <property type="entry name" value="HTH-like"/>
</dbReference>
<protein>
    <recommendedName>
        <fullName evidence="5">HTH araC/xylS-type domain-containing protein</fullName>
    </recommendedName>
</protein>
<feature type="domain" description="HTH araC/xylS-type" evidence="5">
    <location>
        <begin position="186"/>
        <end position="284"/>
    </location>
</feature>
<evidence type="ECO:0000256" key="3">
    <source>
        <dbReference type="ARBA" id="ARBA00023125"/>
    </source>
</evidence>
<dbReference type="InterPro" id="IPR003313">
    <property type="entry name" value="AraC-bd"/>
</dbReference>
<evidence type="ECO:0000256" key="4">
    <source>
        <dbReference type="ARBA" id="ARBA00023163"/>
    </source>
</evidence>
<dbReference type="InterPro" id="IPR014710">
    <property type="entry name" value="RmlC-like_jellyroll"/>
</dbReference>
<keyword evidence="1" id="KW-0963">Cytoplasm</keyword>
<dbReference type="Gene3D" id="2.60.120.10">
    <property type="entry name" value="Jelly Rolls"/>
    <property type="match status" value="1"/>
</dbReference>
<evidence type="ECO:0000313" key="6">
    <source>
        <dbReference type="EMBL" id="PIE33308.1"/>
    </source>
</evidence>
<evidence type="ECO:0000256" key="2">
    <source>
        <dbReference type="ARBA" id="ARBA00023015"/>
    </source>
</evidence>
<evidence type="ECO:0000313" key="7">
    <source>
        <dbReference type="Proteomes" id="UP000230821"/>
    </source>
</evidence>
<name>A0A2G6KCA3_9BACT</name>
<dbReference type="SUPFAM" id="SSF46689">
    <property type="entry name" value="Homeodomain-like"/>
    <property type="match status" value="2"/>
</dbReference>
<dbReference type="InterPro" id="IPR050204">
    <property type="entry name" value="AraC_XylS_family_regulators"/>
</dbReference>
<dbReference type="SMART" id="SM00342">
    <property type="entry name" value="HTH_ARAC"/>
    <property type="match status" value="1"/>
</dbReference>
<keyword evidence="2" id="KW-0805">Transcription regulation</keyword>
<dbReference type="PRINTS" id="PR00032">
    <property type="entry name" value="HTHARAC"/>
</dbReference>
<dbReference type="PANTHER" id="PTHR46796">
    <property type="entry name" value="HTH-TYPE TRANSCRIPTIONAL ACTIVATOR RHAS-RELATED"/>
    <property type="match status" value="1"/>
</dbReference>
<keyword evidence="4" id="KW-0804">Transcription</keyword>
<dbReference type="GO" id="GO:0043565">
    <property type="term" value="F:sequence-specific DNA binding"/>
    <property type="evidence" value="ECO:0007669"/>
    <property type="project" value="InterPro"/>
</dbReference>
<organism evidence="6 7">
    <name type="scientific">candidate division KSB3 bacterium</name>
    <dbReference type="NCBI Taxonomy" id="2044937"/>
    <lineage>
        <taxon>Bacteria</taxon>
        <taxon>candidate division KSB3</taxon>
    </lineage>
</organism>
<dbReference type="PANTHER" id="PTHR46796:SF13">
    <property type="entry name" value="HTH-TYPE TRANSCRIPTIONAL ACTIVATOR RHAS"/>
    <property type="match status" value="1"/>
</dbReference>
<comment type="caution">
    <text evidence="6">The sequence shown here is derived from an EMBL/GenBank/DDBJ whole genome shotgun (WGS) entry which is preliminary data.</text>
</comment>
<sequence>MKYDHHLIREAKKCERLWVYRPFSQERYNFPLLLKMAGYARWEPGVTFLRTKSMEVFVEYVAHGSVNLVQDGKEYVVQAGEVYFLRKGVSHAYSVGQGGRLLKRFVQIGGTNVNHHLQSLGLWEQDYIRPQEPRKIERVFKMMTTALSNSPLNGDRELHVTLSGLTYQLLLELSLSLKSSIPVLIENALTFMHENLHRSLSRQEICEHLGISMPYFNRLFSYHMKCTPVAYFLRQKFNWAAQLLRSETLSIKEISYTTGFDDPLYFSAQFKKQFGVSPTQYRKRQI</sequence>
<dbReference type="Pfam" id="PF02311">
    <property type="entry name" value="AraC_binding"/>
    <property type="match status" value="1"/>
</dbReference>
<accession>A0A2G6KCA3</accession>
<evidence type="ECO:0000259" key="5">
    <source>
        <dbReference type="PROSITE" id="PS01124"/>
    </source>
</evidence>
<dbReference type="AlphaFoldDB" id="A0A2G6KCA3"/>
<dbReference type="EMBL" id="PDSK01000100">
    <property type="protein sequence ID" value="PIE33308.1"/>
    <property type="molecule type" value="Genomic_DNA"/>
</dbReference>
<gene>
    <name evidence="6" type="ORF">CSA56_12095</name>
</gene>
<reference evidence="6 7" key="1">
    <citation type="submission" date="2017-10" db="EMBL/GenBank/DDBJ databases">
        <title>Novel microbial diversity and functional potential in the marine mammal oral microbiome.</title>
        <authorList>
            <person name="Dudek N.K."/>
            <person name="Sun C.L."/>
            <person name="Burstein D."/>
            <person name="Kantor R.S."/>
            <person name="Aliaga Goltsman D.S."/>
            <person name="Bik E.M."/>
            <person name="Thomas B.C."/>
            <person name="Banfield J.F."/>
            <person name="Relman D.A."/>
        </authorList>
    </citation>
    <scope>NUCLEOTIDE SEQUENCE [LARGE SCALE GENOMIC DNA]</scope>
    <source>
        <strain evidence="6">DOLJORAL78_47_16</strain>
    </source>
</reference>
<dbReference type="InterPro" id="IPR018060">
    <property type="entry name" value="HTH_AraC"/>
</dbReference>
<dbReference type="Proteomes" id="UP000230821">
    <property type="component" value="Unassembled WGS sequence"/>
</dbReference>
<dbReference type="PROSITE" id="PS01124">
    <property type="entry name" value="HTH_ARAC_FAMILY_2"/>
    <property type="match status" value="1"/>
</dbReference>
<feature type="non-terminal residue" evidence="6">
    <location>
        <position position="286"/>
    </location>
</feature>
<dbReference type="Pfam" id="PF12833">
    <property type="entry name" value="HTH_18"/>
    <property type="match status" value="1"/>
</dbReference>
<dbReference type="InterPro" id="IPR009057">
    <property type="entry name" value="Homeodomain-like_sf"/>
</dbReference>
<dbReference type="SUPFAM" id="SSF51215">
    <property type="entry name" value="Regulatory protein AraC"/>
    <property type="match status" value="1"/>
</dbReference>
<evidence type="ECO:0000256" key="1">
    <source>
        <dbReference type="ARBA" id="ARBA00022490"/>
    </source>
</evidence>
<dbReference type="GO" id="GO:0003700">
    <property type="term" value="F:DNA-binding transcription factor activity"/>
    <property type="evidence" value="ECO:0007669"/>
    <property type="project" value="InterPro"/>
</dbReference>